<organism evidence="3 4">
    <name type="scientific">Vespula vulgaris</name>
    <name type="common">Yellow jacket</name>
    <name type="synonym">Wasp</name>
    <dbReference type="NCBI Taxonomy" id="7454"/>
    <lineage>
        <taxon>Eukaryota</taxon>
        <taxon>Metazoa</taxon>
        <taxon>Ecdysozoa</taxon>
        <taxon>Arthropoda</taxon>
        <taxon>Hexapoda</taxon>
        <taxon>Insecta</taxon>
        <taxon>Pterygota</taxon>
        <taxon>Neoptera</taxon>
        <taxon>Endopterygota</taxon>
        <taxon>Hymenoptera</taxon>
        <taxon>Apocrita</taxon>
        <taxon>Aculeata</taxon>
        <taxon>Vespoidea</taxon>
        <taxon>Vespidae</taxon>
        <taxon>Vespinae</taxon>
        <taxon>Vespula</taxon>
    </lineage>
</organism>
<evidence type="ECO:0000313" key="4">
    <source>
        <dbReference type="Proteomes" id="UP000614350"/>
    </source>
</evidence>
<name>A0A834MZE4_VESVU</name>
<protein>
    <recommendedName>
        <fullName evidence="5">EGF-like domain-containing protein</fullName>
    </recommendedName>
</protein>
<reference evidence="3" key="1">
    <citation type="journal article" date="2020" name="G3 (Bethesda)">
        <title>High-Quality Assemblies for Three Invasive Social Wasps from the &lt;i&gt;Vespula&lt;/i&gt; Genus.</title>
        <authorList>
            <person name="Harrop T.W.R."/>
            <person name="Guhlin J."/>
            <person name="McLaughlin G.M."/>
            <person name="Permina E."/>
            <person name="Stockwell P."/>
            <person name="Gilligan J."/>
            <person name="Le Lec M.F."/>
            <person name="Gruber M.A.M."/>
            <person name="Quinn O."/>
            <person name="Lovegrove M."/>
            <person name="Duncan E.J."/>
            <person name="Remnant E.J."/>
            <person name="Van Eeckhoven J."/>
            <person name="Graham B."/>
            <person name="Knapp R.A."/>
            <person name="Langford K.W."/>
            <person name="Kronenberg Z."/>
            <person name="Press M.O."/>
            <person name="Eacker S.M."/>
            <person name="Wilson-Rankin E.E."/>
            <person name="Purcell J."/>
            <person name="Lester P.J."/>
            <person name="Dearden P.K."/>
        </authorList>
    </citation>
    <scope>NUCLEOTIDE SEQUENCE</scope>
    <source>
        <strain evidence="3">Marl-1</strain>
    </source>
</reference>
<evidence type="ECO:0000313" key="3">
    <source>
        <dbReference type="EMBL" id="KAF7390752.1"/>
    </source>
</evidence>
<evidence type="ECO:0000256" key="2">
    <source>
        <dbReference type="SAM" id="SignalP"/>
    </source>
</evidence>
<dbReference type="Proteomes" id="UP000614350">
    <property type="component" value="Unassembled WGS sequence"/>
</dbReference>
<feature type="chain" id="PRO_5032898613" description="EGF-like domain-containing protein" evidence="2">
    <location>
        <begin position="28"/>
        <end position="166"/>
    </location>
</feature>
<evidence type="ECO:0000256" key="1">
    <source>
        <dbReference type="SAM" id="Phobius"/>
    </source>
</evidence>
<evidence type="ECO:0008006" key="5">
    <source>
        <dbReference type="Google" id="ProtNLM"/>
    </source>
</evidence>
<accession>A0A834MZE4</accession>
<keyword evidence="1" id="KW-0812">Transmembrane</keyword>
<gene>
    <name evidence="3" type="ORF">HZH66_009232</name>
</gene>
<keyword evidence="4" id="KW-1185">Reference proteome</keyword>
<keyword evidence="1" id="KW-1133">Transmembrane helix</keyword>
<keyword evidence="1" id="KW-0472">Membrane</keyword>
<sequence length="166" mass="18693">MRRGRSVALRRLLVVVALLSLSAAAYALPAGNDNKRSRTCDISDANNISCSKHERCVQKKINEKIEGVCDCEQGYEYVKDDECWPSVSLIPINSTTVRLDHAEDSGGSSVAAGLLIPTFLIIIGVVLYFGARRYRWLQRFRQYRQRRYGNVLVTRDDDDDDDPPIA</sequence>
<dbReference type="EMBL" id="JACSEA010000010">
    <property type="protein sequence ID" value="KAF7390752.1"/>
    <property type="molecule type" value="Genomic_DNA"/>
</dbReference>
<dbReference type="AlphaFoldDB" id="A0A834MZE4"/>
<feature type="signal peptide" evidence="2">
    <location>
        <begin position="1"/>
        <end position="27"/>
    </location>
</feature>
<keyword evidence="2" id="KW-0732">Signal</keyword>
<comment type="caution">
    <text evidence="3">The sequence shown here is derived from an EMBL/GenBank/DDBJ whole genome shotgun (WGS) entry which is preliminary data.</text>
</comment>
<feature type="transmembrane region" description="Helical" evidence="1">
    <location>
        <begin position="110"/>
        <end position="131"/>
    </location>
</feature>
<proteinExistence type="predicted"/>